<keyword evidence="1" id="KW-0812">Transmembrane</keyword>
<keyword evidence="3" id="KW-1185">Reference proteome</keyword>
<dbReference type="Proteomes" id="UP000245138">
    <property type="component" value="Unassembled WGS sequence"/>
</dbReference>
<keyword evidence="1" id="KW-1133">Transmembrane helix</keyword>
<reference evidence="2 3" key="1">
    <citation type="submission" date="2018-04" db="EMBL/GenBank/DDBJ databases">
        <title>Brenneria corticis sp.nov.</title>
        <authorList>
            <person name="Li Y."/>
        </authorList>
    </citation>
    <scope>NUCLEOTIDE SEQUENCE [LARGE SCALE GENOMIC DNA]</scope>
    <source>
        <strain evidence="2 3">LMG 27715</strain>
    </source>
</reference>
<organism evidence="2 3">
    <name type="scientific">Brenneria roseae subsp. americana</name>
    <dbReference type="NCBI Taxonomy" id="1508507"/>
    <lineage>
        <taxon>Bacteria</taxon>
        <taxon>Pseudomonadati</taxon>
        <taxon>Pseudomonadota</taxon>
        <taxon>Gammaproteobacteria</taxon>
        <taxon>Enterobacterales</taxon>
        <taxon>Pectobacteriaceae</taxon>
        <taxon>Brenneria</taxon>
    </lineage>
</organism>
<name>A0A2U1TZJ9_9GAMM</name>
<keyword evidence="1" id="KW-0472">Membrane</keyword>
<comment type="caution">
    <text evidence="2">The sequence shown here is derived from an EMBL/GenBank/DDBJ whole genome shotgun (WGS) entry which is preliminary data.</text>
</comment>
<sequence>MSQLFHEYTLWVSLSLYLTGMNVTFIAILVTDLVTDQFFPDAISARSGCVGMLCMFTLLVKYIIYFGFI</sequence>
<evidence type="ECO:0000313" key="2">
    <source>
        <dbReference type="EMBL" id="PWC14845.1"/>
    </source>
</evidence>
<accession>A0A2U1TZJ9</accession>
<dbReference type="EMBL" id="QDKJ01000002">
    <property type="protein sequence ID" value="PWC14845.1"/>
    <property type="molecule type" value="Genomic_DNA"/>
</dbReference>
<evidence type="ECO:0000313" key="3">
    <source>
        <dbReference type="Proteomes" id="UP000245138"/>
    </source>
</evidence>
<feature type="transmembrane region" description="Helical" evidence="1">
    <location>
        <begin position="12"/>
        <end position="35"/>
    </location>
</feature>
<protein>
    <submittedName>
        <fullName evidence="2">Uncharacterized protein</fullName>
    </submittedName>
</protein>
<proteinExistence type="predicted"/>
<feature type="transmembrane region" description="Helical" evidence="1">
    <location>
        <begin position="47"/>
        <end position="68"/>
    </location>
</feature>
<evidence type="ECO:0000256" key="1">
    <source>
        <dbReference type="SAM" id="Phobius"/>
    </source>
</evidence>
<gene>
    <name evidence="2" type="ORF">B4923_02020</name>
</gene>
<dbReference type="AlphaFoldDB" id="A0A2U1TZJ9"/>